<evidence type="ECO:0000313" key="4">
    <source>
        <dbReference type="Proteomes" id="UP001499954"/>
    </source>
</evidence>
<name>A0ABP5BPC6_9MICO</name>
<dbReference type="SUPFAM" id="SSF63829">
    <property type="entry name" value="Calcium-dependent phosphotriesterase"/>
    <property type="match status" value="1"/>
</dbReference>
<sequence length="306" mass="32605">MTEFHAVPASPDTHVLAEGPVWIAETSTVLWIDVELGIVFEGRLDGDGIRPTRQVRFDGRVGAAVPAVDGGLLVAAHDRFVFVTADGERLDGPIIVAPGIDSRSNDGACDPDGRFVVGTLALDDRGGGERLLRLEHDGALTTLDADLDLSNGIAWSPDGTLMYSTDTMPGIVWVRDYDAATGGVGPRRRHLHVEDGYPDGICVDVRGHLWVAIWGGGEVRSFTPDGVPADTVRVAAPHVSSVAFVGDDLDRLLITTASRDLDDGERRRYPDAGRLFLAEVATRGVPTTSWATSALTVFSATETGRA</sequence>
<keyword evidence="4" id="KW-1185">Reference proteome</keyword>
<dbReference type="RefSeq" id="WP_157413267.1">
    <property type="nucleotide sequence ID" value="NZ_BAAAMK010000002.1"/>
</dbReference>
<dbReference type="PRINTS" id="PR01790">
    <property type="entry name" value="SMP30FAMILY"/>
</dbReference>
<dbReference type="EMBL" id="BAAAMK010000002">
    <property type="protein sequence ID" value="GAA1948852.1"/>
    <property type="molecule type" value="Genomic_DNA"/>
</dbReference>
<evidence type="ECO:0000313" key="3">
    <source>
        <dbReference type="EMBL" id="GAA1948852.1"/>
    </source>
</evidence>
<protein>
    <submittedName>
        <fullName evidence="3">SMP-30/gluconolactonase/LRE family protein</fullName>
    </submittedName>
</protein>
<dbReference type="PANTHER" id="PTHR10907">
    <property type="entry name" value="REGUCALCIN"/>
    <property type="match status" value="1"/>
</dbReference>
<organism evidence="3 4">
    <name type="scientific">Agromyces allii</name>
    <dbReference type="NCBI Taxonomy" id="393607"/>
    <lineage>
        <taxon>Bacteria</taxon>
        <taxon>Bacillati</taxon>
        <taxon>Actinomycetota</taxon>
        <taxon>Actinomycetes</taxon>
        <taxon>Micrococcales</taxon>
        <taxon>Microbacteriaceae</taxon>
        <taxon>Agromyces</taxon>
    </lineage>
</organism>
<comment type="caution">
    <text evidence="3">The sequence shown here is derived from an EMBL/GenBank/DDBJ whole genome shotgun (WGS) entry which is preliminary data.</text>
</comment>
<dbReference type="Gene3D" id="2.120.10.30">
    <property type="entry name" value="TolB, C-terminal domain"/>
    <property type="match status" value="1"/>
</dbReference>
<evidence type="ECO:0000256" key="1">
    <source>
        <dbReference type="ARBA" id="ARBA00008853"/>
    </source>
</evidence>
<proteinExistence type="inferred from homology"/>
<accession>A0ABP5BPC6</accession>
<gene>
    <name evidence="3" type="ORF">GCM10009717_13950</name>
</gene>
<comment type="similarity">
    <text evidence="1">Belongs to the SMP-30/CGR1 family.</text>
</comment>
<feature type="domain" description="SMP-30/Gluconolactonase/LRE-like region" evidence="2">
    <location>
        <begin position="16"/>
        <end position="257"/>
    </location>
</feature>
<evidence type="ECO:0000259" key="2">
    <source>
        <dbReference type="Pfam" id="PF08450"/>
    </source>
</evidence>
<dbReference type="Pfam" id="PF08450">
    <property type="entry name" value="SGL"/>
    <property type="match status" value="1"/>
</dbReference>
<dbReference type="InterPro" id="IPR011042">
    <property type="entry name" value="6-blade_b-propeller_TolB-like"/>
</dbReference>
<dbReference type="Proteomes" id="UP001499954">
    <property type="component" value="Unassembled WGS sequence"/>
</dbReference>
<dbReference type="InterPro" id="IPR013658">
    <property type="entry name" value="SGL"/>
</dbReference>
<reference evidence="4" key="1">
    <citation type="journal article" date="2019" name="Int. J. Syst. Evol. Microbiol.">
        <title>The Global Catalogue of Microorganisms (GCM) 10K type strain sequencing project: providing services to taxonomists for standard genome sequencing and annotation.</title>
        <authorList>
            <consortium name="The Broad Institute Genomics Platform"/>
            <consortium name="The Broad Institute Genome Sequencing Center for Infectious Disease"/>
            <person name="Wu L."/>
            <person name="Ma J."/>
        </authorList>
    </citation>
    <scope>NUCLEOTIDE SEQUENCE [LARGE SCALE GENOMIC DNA]</scope>
    <source>
        <strain evidence="4">JCM 13584</strain>
    </source>
</reference>
<dbReference type="PANTHER" id="PTHR10907:SF47">
    <property type="entry name" value="REGUCALCIN"/>
    <property type="match status" value="1"/>
</dbReference>
<dbReference type="InterPro" id="IPR005511">
    <property type="entry name" value="SMP-30"/>
</dbReference>